<feature type="compositionally biased region" description="Polar residues" evidence="1">
    <location>
        <begin position="12"/>
        <end position="34"/>
    </location>
</feature>
<feature type="compositionally biased region" description="Basic and acidic residues" evidence="1">
    <location>
        <begin position="78"/>
        <end position="88"/>
    </location>
</feature>
<name>A0A0L0G9F2_9EUKA</name>
<dbReference type="EMBL" id="KQ241698">
    <property type="protein sequence ID" value="KNC85516.1"/>
    <property type="molecule type" value="Genomic_DNA"/>
</dbReference>
<dbReference type="RefSeq" id="XP_014159418.1">
    <property type="nucleotide sequence ID" value="XM_014303943.1"/>
</dbReference>
<keyword evidence="3" id="KW-1185">Reference proteome</keyword>
<evidence type="ECO:0000256" key="1">
    <source>
        <dbReference type="SAM" id="MobiDB-lite"/>
    </source>
</evidence>
<dbReference type="Proteomes" id="UP000054560">
    <property type="component" value="Unassembled WGS sequence"/>
</dbReference>
<sequence length="88" mass="10148">MQGDRMLREQLRVQNKRQNAQTTIQDENSTTTANKRYKPDNGAPNQNKPVGQAQEKRGAREEHRFSKCPKKKGNQAKQAEERAKKDVQ</sequence>
<evidence type="ECO:0000313" key="3">
    <source>
        <dbReference type="Proteomes" id="UP000054560"/>
    </source>
</evidence>
<protein>
    <submittedName>
        <fullName evidence="2">Uncharacterized protein</fullName>
    </submittedName>
</protein>
<dbReference type="GeneID" id="25902821"/>
<proteinExistence type="predicted"/>
<reference evidence="2 3" key="1">
    <citation type="submission" date="2011-02" db="EMBL/GenBank/DDBJ databases">
        <title>The Genome Sequence of Sphaeroforma arctica JP610.</title>
        <authorList>
            <consortium name="The Broad Institute Genome Sequencing Platform"/>
            <person name="Russ C."/>
            <person name="Cuomo C."/>
            <person name="Young S.K."/>
            <person name="Zeng Q."/>
            <person name="Gargeya S."/>
            <person name="Alvarado L."/>
            <person name="Berlin A."/>
            <person name="Chapman S.B."/>
            <person name="Chen Z."/>
            <person name="Freedman E."/>
            <person name="Gellesch M."/>
            <person name="Goldberg J."/>
            <person name="Griggs A."/>
            <person name="Gujja S."/>
            <person name="Heilman E."/>
            <person name="Heiman D."/>
            <person name="Howarth C."/>
            <person name="Mehta T."/>
            <person name="Neiman D."/>
            <person name="Pearson M."/>
            <person name="Roberts A."/>
            <person name="Saif S."/>
            <person name="Shea T."/>
            <person name="Shenoy N."/>
            <person name="Sisk P."/>
            <person name="Stolte C."/>
            <person name="Sykes S."/>
            <person name="White J."/>
            <person name="Yandava C."/>
            <person name="Burger G."/>
            <person name="Gray M.W."/>
            <person name="Holland P.W.H."/>
            <person name="King N."/>
            <person name="Lang F.B.F."/>
            <person name="Roger A.J."/>
            <person name="Ruiz-Trillo I."/>
            <person name="Haas B."/>
            <person name="Nusbaum C."/>
            <person name="Birren B."/>
        </authorList>
    </citation>
    <scope>NUCLEOTIDE SEQUENCE [LARGE SCALE GENOMIC DNA]</scope>
    <source>
        <strain evidence="2 3">JP610</strain>
    </source>
</reference>
<dbReference type="AlphaFoldDB" id="A0A0L0G9F2"/>
<accession>A0A0L0G9F2</accession>
<feature type="compositionally biased region" description="Basic and acidic residues" evidence="1">
    <location>
        <begin position="1"/>
        <end position="11"/>
    </location>
</feature>
<organism evidence="2 3">
    <name type="scientific">Sphaeroforma arctica JP610</name>
    <dbReference type="NCBI Taxonomy" id="667725"/>
    <lineage>
        <taxon>Eukaryota</taxon>
        <taxon>Ichthyosporea</taxon>
        <taxon>Ichthyophonida</taxon>
        <taxon>Sphaeroforma</taxon>
    </lineage>
</organism>
<evidence type="ECO:0000313" key="2">
    <source>
        <dbReference type="EMBL" id="KNC85516.1"/>
    </source>
</evidence>
<feature type="region of interest" description="Disordered" evidence="1">
    <location>
        <begin position="1"/>
        <end position="88"/>
    </location>
</feature>
<feature type="compositionally biased region" description="Basic and acidic residues" evidence="1">
    <location>
        <begin position="54"/>
        <end position="65"/>
    </location>
</feature>
<gene>
    <name evidence="2" type="ORF">SARC_02317</name>
</gene>